<feature type="compositionally biased region" description="Acidic residues" evidence="1">
    <location>
        <begin position="124"/>
        <end position="136"/>
    </location>
</feature>
<dbReference type="PROSITE" id="PS51257">
    <property type="entry name" value="PROKAR_LIPOPROTEIN"/>
    <property type="match status" value="1"/>
</dbReference>
<organism evidence="2 3">
    <name type="scientific">Aquimarina celericrescens</name>
    <dbReference type="NCBI Taxonomy" id="1964542"/>
    <lineage>
        <taxon>Bacteria</taxon>
        <taxon>Pseudomonadati</taxon>
        <taxon>Bacteroidota</taxon>
        <taxon>Flavobacteriia</taxon>
        <taxon>Flavobacteriales</taxon>
        <taxon>Flavobacteriaceae</taxon>
        <taxon>Aquimarina</taxon>
    </lineage>
</organism>
<dbReference type="RefSeq" id="WP_378319289.1">
    <property type="nucleotide sequence ID" value="NZ_JBHUHY010000003.1"/>
</dbReference>
<evidence type="ECO:0000313" key="3">
    <source>
        <dbReference type="Proteomes" id="UP001597344"/>
    </source>
</evidence>
<evidence type="ECO:0000313" key="2">
    <source>
        <dbReference type="EMBL" id="MFD2186313.1"/>
    </source>
</evidence>
<evidence type="ECO:0008006" key="4">
    <source>
        <dbReference type="Google" id="ProtNLM"/>
    </source>
</evidence>
<protein>
    <recommendedName>
        <fullName evidence="4">NlpE C-terminal OB domain-containing protein</fullName>
    </recommendedName>
</protein>
<keyword evidence="3" id="KW-1185">Reference proteome</keyword>
<feature type="compositionally biased region" description="Polar residues" evidence="1">
    <location>
        <begin position="114"/>
        <end position="123"/>
    </location>
</feature>
<dbReference type="Proteomes" id="UP001597344">
    <property type="component" value="Unassembled WGS sequence"/>
</dbReference>
<sequence>MKKSFLLIAISLLILSCKKEKSKTENIEPSLIRGEFILIDGAAVIMGKDFIYGVIINEMTKELAEKVEPLQREEYDMVPVVVKGIIRPNDSNGIEKWKEIVEIKEIIGVSAPTSELPTKINSSEADESPNDGIEEE</sequence>
<proteinExistence type="predicted"/>
<evidence type="ECO:0000256" key="1">
    <source>
        <dbReference type="SAM" id="MobiDB-lite"/>
    </source>
</evidence>
<dbReference type="EMBL" id="JBHUHY010000003">
    <property type="protein sequence ID" value="MFD2186313.1"/>
    <property type="molecule type" value="Genomic_DNA"/>
</dbReference>
<name>A0ABW5ATI9_9FLAO</name>
<reference evidence="3" key="1">
    <citation type="journal article" date="2019" name="Int. J. Syst. Evol. Microbiol.">
        <title>The Global Catalogue of Microorganisms (GCM) 10K type strain sequencing project: providing services to taxonomists for standard genome sequencing and annotation.</title>
        <authorList>
            <consortium name="The Broad Institute Genomics Platform"/>
            <consortium name="The Broad Institute Genome Sequencing Center for Infectious Disease"/>
            <person name="Wu L."/>
            <person name="Ma J."/>
        </authorList>
    </citation>
    <scope>NUCLEOTIDE SEQUENCE [LARGE SCALE GENOMIC DNA]</scope>
    <source>
        <strain evidence="3">DT92</strain>
    </source>
</reference>
<gene>
    <name evidence="2" type="ORF">ACFSJT_05880</name>
</gene>
<feature type="region of interest" description="Disordered" evidence="1">
    <location>
        <begin position="114"/>
        <end position="136"/>
    </location>
</feature>
<accession>A0ABW5ATI9</accession>
<comment type="caution">
    <text evidence="2">The sequence shown here is derived from an EMBL/GenBank/DDBJ whole genome shotgun (WGS) entry which is preliminary data.</text>
</comment>